<name>U9U886_RHIID</name>
<dbReference type="VEuPathDB" id="FungiDB:RhiirFUN_025895"/>
<proteinExistence type="predicted"/>
<evidence type="ECO:0000313" key="1">
    <source>
        <dbReference type="EMBL" id="ESA14793.1"/>
    </source>
</evidence>
<protein>
    <submittedName>
        <fullName evidence="1">Uncharacterized protein</fullName>
    </submittedName>
</protein>
<dbReference type="EMBL" id="KI282577">
    <property type="protein sequence ID" value="ESA14793.1"/>
    <property type="molecule type" value="Genomic_DNA"/>
</dbReference>
<organism evidence="1">
    <name type="scientific">Rhizophagus irregularis (strain DAOM 181602 / DAOM 197198 / MUCL 43194)</name>
    <name type="common">Arbuscular mycorrhizal fungus</name>
    <name type="synonym">Glomus intraradices</name>
    <dbReference type="NCBI Taxonomy" id="747089"/>
    <lineage>
        <taxon>Eukaryota</taxon>
        <taxon>Fungi</taxon>
        <taxon>Fungi incertae sedis</taxon>
        <taxon>Mucoromycota</taxon>
        <taxon>Glomeromycotina</taxon>
        <taxon>Glomeromycetes</taxon>
        <taxon>Glomerales</taxon>
        <taxon>Glomeraceae</taxon>
        <taxon>Rhizophagus</taxon>
    </lineage>
</organism>
<gene>
    <name evidence="1" type="ORF">GLOINDRAFT_24580</name>
</gene>
<dbReference type="HOGENOM" id="CLU_2238003_0_0_1"/>
<dbReference type="AlphaFoldDB" id="U9U886"/>
<sequence>MINVHQVLLDYRQLKIKQLEIIQKEIITKWIYYKFKIQIGINQNNPSLKTALSFKRCALVQYLGLIQERQPKLSNAPQGTVQRITLAKYQILLKSAPGTNQKYQE</sequence>
<accession>U9U886</accession>
<reference evidence="1" key="1">
    <citation type="submission" date="2013-07" db="EMBL/GenBank/DDBJ databases">
        <title>The genome of an arbuscular mycorrhizal fungus provides insights into the evolution of the oldest plant symbiosis.</title>
        <authorList>
            <consortium name="DOE Joint Genome Institute"/>
            <person name="Tisserant E."/>
            <person name="Malbreil M."/>
            <person name="Kuo A."/>
            <person name="Kohler A."/>
            <person name="Symeonidi A."/>
            <person name="Balestrini R."/>
            <person name="Charron P."/>
            <person name="Duensing N."/>
            <person name="Frei-dit-Frey N."/>
            <person name="Gianinazzi-Pearson V."/>
            <person name="Gilbert B."/>
            <person name="Handa Y."/>
            <person name="Hijri M."/>
            <person name="Kaul R."/>
            <person name="Kawaguchi M."/>
            <person name="Krajinski F."/>
            <person name="Lammers P."/>
            <person name="Lapierre D."/>
            <person name="Masclaux F.G."/>
            <person name="Murat C."/>
            <person name="Morin E."/>
            <person name="Ndikumana S."/>
            <person name="Pagni M."/>
            <person name="Petitpierre D."/>
            <person name="Requena N."/>
            <person name="Rosikiewicz P."/>
            <person name="Riley R."/>
            <person name="Saito K."/>
            <person name="San Clemente H."/>
            <person name="Shapiro H."/>
            <person name="van Tuinen D."/>
            <person name="Becard G."/>
            <person name="Bonfante P."/>
            <person name="Paszkowski U."/>
            <person name="Shachar-Hill Y."/>
            <person name="Young J.P."/>
            <person name="Sanders I.R."/>
            <person name="Henrissat B."/>
            <person name="Rensing S.A."/>
            <person name="Grigoriev I.V."/>
            <person name="Corradi N."/>
            <person name="Roux C."/>
            <person name="Martin F."/>
        </authorList>
    </citation>
    <scope>NUCLEOTIDE SEQUENCE</scope>
    <source>
        <strain evidence="1">DAOM 197198</strain>
    </source>
</reference>